<dbReference type="GO" id="GO:0016020">
    <property type="term" value="C:membrane"/>
    <property type="evidence" value="ECO:0007669"/>
    <property type="project" value="UniProtKB-SubCell"/>
</dbReference>
<evidence type="ECO:0000256" key="6">
    <source>
        <dbReference type="SAM" id="MobiDB-lite"/>
    </source>
</evidence>
<feature type="transmembrane region" description="Helical" evidence="7">
    <location>
        <begin position="564"/>
        <end position="583"/>
    </location>
</feature>
<dbReference type="InterPro" id="IPR005828">
    <property type="entry name" value="MFS_sugar_transport-like"/>
</dbReference>
<feature type="transmembrane region" description="Helical" evidence="7">
    <location>
        <begin position="401"/>
        <end position="424"/>
    </location>
</feature>
<feature type="transmembrane region" description="Helical" evidence="7">
    <location>
        <begin position="143"/>
        <end position="167"/>
    </location>
</feature>
<evidence type="ECO:0000256" key="7">
    <source>
        <dbReference type="SAM" id="Phobius"/>
    </source>
</evidence>
<dbReference type="PANTHER" id="PTHR23511">
    <property type="entry name" value="SYNAPTIC VESICLE GLYCOPROTEIN 2"/>
    <property type="match status" value="1"/>
</dbReference>
<dbReference type="SUPFAM" id="SSF103473">
    <property type="entry name" value="MFS general substrate transporter"/>
    <property type="match status" value="1"/>
</dbReference>
<name>A0A1X2II01_9FUNG</name>
<keyword evidence="4 7" id="KW-1133">Transmembrane helix</keyword>
<feature type="transmembrane region" description="Helical" evidence="7">
    <location>
        <begin position="444"/>
        <end position="464"/>
    </location>
</feature>
<evidence type="ECO:0000259" key="8">
    <source>
        <dbReference type="PROSITE" id="PS50850"/>
    </source>
</evidence>
<dbReference type="PROSITE" id="PS50850">
    <property type="entry name" value="MFS"/>
    <property type="match status" value="1"/>
</dbReference>
<dbReference type="PANTHER" id="PTHR23511:SF5">
    <property type="entry name" value="MAJOR FACILITATOR-TYPE TRANSPORTER HXNZ-RELATED"/>
    <property type="match status" value="1"/>
</dbReference>
<dbReference type="GO" id="GO:0022857">
    <property type="term" value="F:transmembrane transporter activity"/>
    <property type="evidence" value="ECO:0007669"/>
    <property type="project" value="InterPro"/>
</dbReference>
<gene>
    <name evidence="9" type="ORF">BCR42DRAFT_326661</name>
</gene>
<dbReference type="InterPro" id="IPR036259">
    <property type="entry name" value="MFS_trans_sf"/>
</dbReference>
<dbReference type="OrthoDB" id="3936150at2759"/>
<sequence length="590" mass="64574">MDDTLDVLLAKVGYGRFHTTLLVLCGFGWLADNMWLQTVAIILPRVQEHFDVDDKWIGTLSSSLFTGMMLGSFFWGSYSDSRGRRLPYTLTLAITSVFGILSSFAFSFWSLCVLLFLLGFGVGGNMPTDGALYLEFLPREYHYLLTFMSVFFSFGAVFASILGYIILPSTSCPEPTAEIPLPGCDLAVQNRGWRIMLFSTGIITLLMLAARSFCLRLPETPKFLLNNNKHEETIIVLQDIAKMNGTGYVDIQTSDLHGGQQRSGANDDGTHDEDDDYDDQDTSESAGLLKTTNRSTTTNQEMTDKSSPVPPPILTVDTMDSEDIATAAAAAAAAKTTATETTTHHRNSRQFDEEEMDAHTAAAHALPFLPDESTRSSQPPHASSLDTTNSWTILMSDKWRLTLFLIWGIWTFTAMSFTMFNVFLPKYLETLGFEGEAAPTRKDVYWEYMIYSIAGVPGSVMASFMIETRLGRKGTMAFSAFGSAIALFLFSIIDSRATMLVSSSSVSFLATLLYAVIYGYTPEVFDTAVRGTAVGTASGLGRIAGIISPIVSGILLTINTALPLYVSVAGFVIVGVCILLLPYETRSSAK</sequence>
<feature type="compositionally biased region" description="Polar residues" evidence="6">
    <location>
        <begin position="251"/>
        <end position="264"/>
    </location>
</feature>
<keyword evidence="10" id="KW-1185">Reference proteome</keyword>
<feature type="region of interest" description="Disordered" evidence="6">
    <location>
        <begin position="251"/>
        <end position="359"/>
    </location>
</feature>
<accession>A0A1X2II01</accession>
<feature type="compositionally biased region" description="Polar residues" evidence="6">
    <location>
        <begin position="290"/>
        <end position="301"/>
    </location>
</feature>
<feature type="transmembrane region" description="Helical" evidence="7">
    <location>
        <begin position="90"/>
        <end position="122"/>
    </location>
</feature>
<evidence type="ECO:0000313" key="10">
    <source>
        <dbReference type="Proteomes" id="UP000193560"/>
    </source>
</evidence>
<feature type="transmembrane region" description="Helical" evidence="7">
    <location>
        <begin position="56"/>
        <end position="78"/>
    </location>
</feature>
<feature type="transmembrane region" description="Helical" evidence="7">
    <location>
        <begin position="476"/>
        <end position="493"/>
    </location>
</feature>
<evidence type="ECO:0000256" key="3">
    <source>
        <dbReference type="ARBA" id="ARBA00022692"/>
    </source>
</evidence>
<organism evidence="9 10">
    <name type="scientific">Absidia repens</name>
    <dbReference type="NCBI Taxonomy" id="90262"/>
    <lineage>
        <taxon>Eukaryota</taxon>
        <taxon>Fungi</taxon>
        <taxon>Fungi incertae sedis</taxon>
        <taxon>Mucoromycota</taxon>
        <taxon>Mucoromycotina</taxon>
        <taxon>Mucoromycetes</taxon>
        <taxon>Mucorales</taxon>
        <taxon>Cunninghamellaceae</taxon>
        <taxon>Absidia</taxon>
    </lineage>
</organism>
<evidence type="ECO:0000256" key="2">
    <source>
        <dbReference type="ARBA" id="ARBA00022448"/>
    </source>
</evidence>
<feature type="transmembrane region" description="Helical" evidence="7">
    <location>
        <begin position="195"/>
        <end position="214"/>
    </location>
</feature>
<proteinExistence type="predicted"/>
<dbReference type="EMBL" id="MCGE01000010">
    <property type="protein sequence ID" value="ORZ16921.1"/>
    <property type="molecule type" value="Genomic_DNA"/>
</dbReference>
<evidence type="ECO:0000256" key="1">
    <source>
        <dbReference type="ARBA" id="ARBA00004141"/>
    </source>
</evidence>
<reference evidence="9 10" key="1">
    <citation type="submission" date="2016-07" db="EMBL/GenBank/DDBJ databases">
        <title>Pervasive Adenine N6-methylation of Active Genes in Fungi.</title>
        <authorList>
            <consortium name="DOE Joint Genome Institute"/>
            <person name="Mondo S.J."/>
            <person name="Dannebaum R.O."/>
            <person name="Kuo R.C."/>
            <person name="Labutti K."/>
            <person name="Haridas S."/>
            <person name="Kuo A."/>
            <person name="Salamov A."/>
            <person name="Ahrendt S.R."/>
            <person name="Lipzen A."/>
            <person name="Sullivan W."/>
            <person name="Andreopoulos W.B."/>
            <person name="Clum A."/>
            <person name="Lindquist E."/>
            <person name="Daum C."/>
            <person name="Ramamoorthy G.K."/>
            <person name="Gryganskyi A."/>
            <person name="Culley D."/>
            <person name="Magnuson J.K."/>
            <person name="James T.Y."/>
            <person name="O'Malley M.A."/>
            <person name="Stajich J.E."/>
            <person name="Spatafora J.W."/>
            <person name="Visel A."/>
            <person name="Grigoriev I.V."/>
        </authorList>
    </citation>
    <scope>NUCLEOTIDE SEQUENCE [LARGE SCALE GENOMIC DNA]</scope>
    <source>
        <strain evidence="9 10">NRRL 1336</strain>
    </source>
</reference>
<dbReference type="CDD" id="cd17316">
    <property type="entry name" value="MFS_SV2_like"/>
    <property type="match status" value="1"/>
</dbReference>
<feature type="transmembrane region" description="Helical" evidence="7">
    <location>
        <begin position="20"/>
        <end position="44"/>
    </location>
</feature>
<dbReference type="AlphaFoldDB" id="A0A1X2II01"/>
<evidence type="ECO:0000256" key="4">
    <source>
        <dbReference type="ARBA" id="ARBA00022989"/>
    </source>
</evidence>
<comment type="caution">
    <text evidence="9">The sequence shown here is derived from an EMBL/GenBank/DDBJ whole genome shotgun (WGS) entry which is preliminary data.</text>
</comment>
<protein>
    <submittedName>
        <fullName evidence="9">Major facilitator superfamily domain-containing protein</fullName>
    </submittedName>
</protein>
<feature type="transmembrane region" description="Helical" evidence="7">
    <location>
        <begin position="540"/>
        <end position="558"/>
    </location>
</feature>
<dbReference type="Pfam" id="PF00083">
    <property type="entry name" value="Sugar_tr"/>
    <property type="match status" value="1"/>
</dbReference>
<feature type="compositionally biased region" description="Acidic residues" evidence="6">
    <location>
        <begin position="270"/>
        <end position="282"/>
    </location>
</feature>
<evidence type="ECO:0000256" key="5">
    <source>
        <dbReference type="ARBA" id="ARBA00023136"/>
    </source>
</evidence>
<dbReference type="InterPro" id="IPR020846">
    <property type="entry name" value="MFS_dom"/>
</dbReference>
<dbReference type="InterPro" id="IPR011701">
    <property type="entry name" value="MFS"/>
</dbReference>
<evidence type="ECO:0000313" key="9">
    <source>
        <dbReference type="EMBL" id="ORZ16921.1"/>
    </source>
</evidence>
<keyword evidence="5 7" id="KW-0472">Membrane</keyword>
<dbReference type="Pfam" id="PF07690">
    <property type="entry name" value="MFS_1"/>
    <property type="match status" value="1"/>
</dbReference>
<keyword evidence="2" id="KW-0813">Transport</keyword>
<feature type="domain" description="Major facilitator superfamily (MFS) profile" evidence="8">
    <location>
        <begin position="21"/>
        <end position="586"/>
    </location>
</feature>
<keyword evidence="3 7" id="KW-0812">Transmembrane</keyword>
<dbReference type="Proteomes" id="UP000193560">
    <property type="component" value="Unassembled WGS sequence"/>
</dbReference>
<feature type="compositionally biased region" description="Low complexity" evidence="6">
    <location>
        <begin position="325"/>
        <end position="341"/>
    </location>
</feature>
<dbReference type="Gene3D" id="1.20.1250.20">
    <property type="entry name" value="MFS general substrate transporter like domains"/>
    <property type="match status" value="2"/>
</dbReference>
<feature type="transmembrane region" description="Helical" evidence="7">
    <location>
        <begin position="499"/>
        <end position="520"/>
    </location>
</feature>
<dbReference type="STRING" id="90262.A0A1X2II01"/>
<comment type="subcellular location">
    <subcellularLocation>
        <location evidence="1">Membrane</location>
        <topology evidence="1">Multi-pass membrane protein</topology>
    </subcellularLocation>
</comment>